<dbReference type="Gene3D" id="3.40.50.720">
    <property type="entry name" value="NAD(P)-binding Rossmann-like Domain"/>
    <property type="match status" value="1"/>
</dbReference>
<name>A0ABS7PWD5_9SPHN</name>
<dbReference type="PANTHER" id="PTHR42760:SF133">
    <property type="entry name" value="3-OXOACYL-[ACYL-CARRIER-PROTEIN] REDUCTASE"/>
    <property type="match status" value="1"/>
</dbReference>
<dbReference type="Pfam" id="PF13561">
    <property type="entry name" value="adh_short_C2"/>
    <property type="match status" value="1"/>
</dbReference>
<keyword evidence="4" id="KW-1185">Reference proteome</keyword>
<evidence type="ECO:0000256" key="1">
    <source>
        <dbReference type="ARBA" id="ARBA00006484"/>
    </source>
</evidence>
<keyword evidence="2" id="KW-0560">Oxidoreductase</keyword>
<dbReference type="Proteomes" id="UP000706039">
    <property type="component" value="Unassembled WGS sequence"/>
</dbReference>
<comment type="caution">
    <text evidence="3">The sequence shown here is derived from an EMBL/GenBank/DDBJ whole genome shotgun (WGS) entry which is preliminary data.</text>
</comment>
<organism evidence="3 4">
    <name type="scientific">Sphingomonas colocasiae</name>
    <dbReference type="NCBI Taxonomy" id="1848973"/>
    <lineage>
        <taxon>Bacteria</taxon>
        <taxon>Pseudomonadati</taxon>
        <taxon>Pseudomonadota</taxon>
        <taxon>Alphaproteobacteria</taxon>
        <taxon>Sphingomonadales</taxon>
        <taxon>Sphingomonadaceae</taxon>
        <taxon>Sphingomonas</taxon>
    </lineage>
</organism>
<accession>A0ABS7PWD5</accession>
<sequence length="256" mass="26857">MTTQRSRVVVTAGASGIGAAIVARFVEAGAAVHVLDIDQDAIDQIRAVHPGVAASLADIGDFEQVKAYFAEAIATLGGIDVLVNNAGIGGPRGPVEEIDEAKWAQTMSVNLNGMFFCIKQVVPEMKAQGSGCIVNIGTTSTRTGLPMRTPYIASKSGVVGFSHTLARELGPFNIRCNVILPGMIDNPRGRMLVQHAADQAGVTFEEIEAKALSGNSMRTWIDPLEVGDLAVFLASEGARHISGQVIGVCGNAEWEG</sequence>
<dbReference type="PRINTS" id="PR00080">
    <property type="entry name" value="SDRFAMILY"/>
</dbReference>
<evidence type="ECO:0000313" key="4">
    <source>
        <dbReference type="Proteomes" id="UP000706039"/>
    </source>
</evidence>
<proteinExistence type="inferred from homology"/>
<reference evidence="3 4" key="1">
    <citation type="submission" date="2021-08" db="EMBL/GenBank/DDBJ databases">
        <authorList>
            <person name="Tuo L."/>
        </authorList>
    </citation>
    <scope>NUCLEOTIDE SEQUENCE [LARGE SCALE GENOMIC DNA]</scope>
    <source>
        <strain evidence="3 4">JCM 31229</strain>
    </source>
</reference>
<evidence type="ECO:0000313" key="3">
    <source>
        <dbReference type="EMBL" id="MBY8825583.1"/>
    </source>
</evidence>
<dbReference type="PANTHER" id="PTHR42760">
    <property type="entry name" value="SHORT-CHAIN DEHYDROGENASES/REDUCTASES FAMILY MEMBER"/>
    <property type="match status" value="1"/>
</dbReference>
<dbReference type="CDD" id="cd05233">
    <property type="entry name" value="SDR_c"/>
    <property type="match status" value="1"/>
</dbReference>
<gene>
    <name evidence="3" type="ORF">K7G82_24995</name>
</gene>
<protein>
    <submittedName>
        <fullName evidence="3">SDR family oxidoreductase</fullName>
    </submittedName>
</protein>
<dbReference type="InterPro" id="IPR002347">
    <property type="entry name" value="SDR_fam"/>
</dbReference>
<comment type="similarity">
    <text evidence="1">Belongs to the short-chain dehydrogenases/reductases (SDR) family.</text>
</comment>
<dbReference type="SUPFAM" id="SSF51735">
    <property type="entry name" value="NAD(P)-binding Rossmann-fold domains"/>
    <property type="match status" value="1"/>
</dbReference>
<dbReference type="InterPro" id="IPR036291">
    <property type="entry name" value="NAD(P)-bd_dom_sf"/>
</dbReference>
<evidence type="ECO:0000256" key="2">
    <source>
        <dbReference type="ARBA" id="ARBA00023002"/>
    </source>
</evidence>
<dbReference type="PRINTS" id="PR00081">
    <property type="entry name" value="GDHRDH"/>
</dbReference>
<dbReference type="EMBL" id="JAINVV010000012">
    <property type="protein sequence ID" value="MBY8825583.1"/>
    <property type="molecule type" value="Genomic_DNA"/>
</dbReference>